<evidence type="ECO:0000256" key="7">
    <source>
        <dbReference type="SAM" id="Phobius"/>
    </source>
</evidence>
<dbReference type="PANTHER" id="PTHR30506">
    <property type="entry name" value="INNER MEMBRANE PROTEIN"/>
    <property type="match status" value="1"/>
</dbReference>
<evidence type="ECO:0000313" key="10">
    <source>
        <dbReference type="Proteomes" id="UP000198403"/>
    </source>
</evidence>
<feature type="transmembrane region" description="Helical" evidence="7">
    <location>
        <begin position="6"/>
        <end position="28"/>
    </location>
</feature>
<evidence type="ECO:0000256" key="1">
    <source>
        <dbReference type="ARBA" id="ARBA00004651"/>
    </source>
</evidence>
<evidence type="ECO:0000256" key="6">
    <source>
        <dbReference type="ARBA" id="ARBA00023136"/>
    </source>
</evidence>
<evidence type="ECO:0000256" key="5">
    <source>
        <dbReference type="ARBA" id="ARBA00022989"/>
    </source>
</evidence>
<evidence type="ECO:0000256" key="4">
    <source>
        <dbReference type="ARBA" id="ARBA00022692"/>
    </source>
</evidence>
<keyword evidence="6 7" id="KW-0472">Membrane</keyword>
<accession>A0A239A8C7</accession>
<reference evidence="9 10" key="1">
    <citation type="submission" date="2017-06" db="EMBL/GenBank/DDBJ databases">
        <authorList>
            <person name="Kim H.J."/>
            <person name="Triplett B.A."/>
        </authorList>
    </citation>
    <scope>NUCLEOTIDE SEQUENCE [LARGE SCALE GENOMIC DNA]</scope>
    <source>
        <strain evidence="9 10">DSM 44272</strain>
    </source>
</reference>
<organism evidence="9 10">
    <name type="scientific">Blastococcus mobilis</name>
    <dbReference type="NCBI Taxonomy" id="1938746"/>
    <lineage>
        <taxon>Bacteria</taxon>
        <taxon>Bacillati</taxon>
        <taxon>Actinomycetota</taxon>
        <taxon>Actinomycetes</taxon>
        <taxon>Geodermatophilales</taxon>
        <taxon>Geodermatophilaceae</taxon>
        <taxon>Blastococcus</taxon>
    </lineage>
</organism>
<feature type="transmembrane region" description="Helical" evidence="7">
    <location>
        <begin position="68"/>
        <end position="85"/>
    </location>
</feature>
<keyword evidence="10" id="KW-1185">Reference proteome</keyword>
<feature type="domain" description="Glycine transporter" evidence="8">
    <location>
        <begin position="97"/>
        <end position="169"/>
    </location>
</feature>
<comment type="similarity">
    <text evidence="2">Belongs to the UPF0126 family.</text>
</comment>
<gene>
    <name evidence="9" type="ORF">SAMN06272737_1393</name>
</gene>
<feature type="transmembrane region" description="Helical" evidence="7">
    <location>
        <begin position="125"/>
        <end position="142"/>
    </location>
</feature>
<dbReference type="Pfam" id="PF03458">
    <property type="entry name" value="Gly_transporter"/>
    <property type="match status" value="2"/>
</dbReference>
<dbReference type="OrthoDB" id="9791874at2"/>
<feature type="transmembrane region" description="Helical" evidence="7">
    <location>
        <begin position="178"/>
        <end position="195"/>
    </location>
</feature>
<evidence type="ECO:0000313" key="9">
    <source>
        <dbReference type="EMBL" id="SNR91571.1"/>
    </source>
</evidence>
<keyword evidence="4 7" id="KW-0812">Transmembrane</keyword>
<keyword evidence="3" id="KW-1003">Cell membrane</keyword>
<feature type="transmembrane region" description="Helical" evidence="7">
    <location>
        <begin position="154"/>
        <end position="172"/>
    </location>
</feature>
<evidence type="ECO:0000256" key="2">
    <source>
        <dbReference type="ARBA" id="ARBA00008193"/>
    </source>
</evidence>
<dbReference type="PANTHER" id="PTHR30506:SF3">
    <property type="entry name" value="UPF0126 INNER MEMBRANE PROTEIN YADS-RELATED"/>
    <property type="match status" value="1"/>
</dbReference>
<evidence type="ECO:0000256" key="3">
    <source>
        <dbReference type="ARBA" id="ARBA00022475"/>
    </source>
</evidence>
<protein>
    <submittedName>
        <fullName evidence="9">Uncharacterized membrane protein YeiH</fullName>
    </submittedName>
</protein>
<dbReference type="InterPro" id="IPR005115">
    <property type="entry name" value="Gly_transporter"/>
</dbReference>
<dbReference type="GO" id="GO:0005886">
    <property type="term" value="C:plasma membrane"/>
    <property type="evidence" value="ECO:0007669"/>
    <property type="project" value="UniProtKB-SubCell"/>
</dbReference>
<evidence type="ECO:0000259" key="8">
    <source>
        <dbReference type="Pfam" id="PF03458"/>
    </source>
</evidence>
<comment type="subcellular location">
    <subcellularLocation>
        <location evidence="1">Cell membrane</location>
        <topology evidence="1">Multi-pass membrane protein</topology>
    </subcellularLocation>
</comment>
<dbReference type="Proteomes" id="UP000198403">
    <property type="component" value="Unassembled WGS sequence"/>
</dbReference>
<sequence>MPSGATLLLVLDLVGTFAFALNGALTALRAARLDIVGVVTLGMITAVGGGTIRDVLLDSLPPATFADWRYYAVAAAGGLIAFFLGRRLDRLNTPITVLDAVGLALFAVTGATKAIGLGFGPEQAVIVGTITAVGGGTIRDVLVRQIPSVLSSGFYAIPALIGATAAVVASLLGAGGTLATVGAAVLCFVIRMVGVRYDLNAPYPLAPPEPARDDDE</sequence>
<feature type="transmembrane region" description="Helical" evidence="7">
    <location>
        <begin position="35"/>
        <end position="56"/>
    </location>
</feature>
<name>A0A239A8C7_9ACTN</name>
<feature type="domain" description="Glycine transporter" evidence="8">
    <location>
        <begin position="10"/>
        <end position="84"/>
    </location>
</feature>
<proteinExistence type="inferred from homology"/>
<dbReference type="AlphaFoldDB" id="A0A239A8C7"/>
<dbReference type="RefSeq" id="WP_089338792.1">
    <property type="nucleotide sequence ID" value="NZ_FZNO01000039.1"/>
</dbReference>
<feature type="transmembrane region" description="Helical" evidence="7">
    <location>
        <begin position="97"/>
        <end position="119"/>
    </location>
</feature>
<dbReference type="EMBL" id="FZNO01000039">
    <property type="protein sequence ID" value="SNR91571.1"/>
    <property type="molecule type" value="Genomic_DNA"/>
</dbReference>
<keyword evidence="5 7" id="KW-1133">Transmembrane helix</keyword>